<dbReference type="InterPro" id="IPR018456">
    <property type="entry name" value="PTR2_symporter_CS"/>
</dbReference>
<comment type="similarity">
    <text evidence="2 7">Belongs to the major facilitator superfamily. Proton-dependent oligopeptide transporter (POT/PTR) (TC 2.A.17) family.</text>
</comment>
<reference evidence="10 11" key="1">
    <citation type="submission" date="2019-03" db="EMBL/GenBank/DDBJ databases">
        <title>Rhodosporidium diobovatum UCD-FST 08-225 genome sequencing, assembly, and annotation.</title>
        <authorList>
            <person name="Fakankun I.U."/>
            <person name="Fristensky B."/>
            <person name="Levin D.B."/>
        </authorList>
    </citation>
    <scope>NUCLEOTIDE SEQUENCE [LARGE SCALE GENOMIC DNA]</scope>
    <source>
        <strain evidence="10 11">UCD-FST 08-225</strain>
    </source>
</reference>
<feature type="transmembrane region" description="Helical" evidence="9">
    <location>
        <begin position="445"/>
        <end position="463"/>
    </location>
</feature>
<name>A0A5C5G658_9BASI</name>
<gene>
    <name evidence="10" type="ORF">DMC30DRAFT_239918</name>
</gene>
<feature type="transmembrane region" description="Helical" evidence="9">
    <location>
        <begin position="498"/>
        <end position="516"/>
    </location>
</feature>
<evidence type="ECO:0000256" key="4">
    <source>
        <dbReference type="ARBA" id="ARBA00022692"/>
    </source>
</evidence>
<evidence type="ECO:0000256" key="8">
    <source>
        <dbReference type="SAM" id="MobiDB-lite"/>
    </source>
</evidence>
<evidence type="ECO:0000256" key="9">
    <source>
        <dbReference type="SAM" id="Phobius"/>
    </source>
</evidence>
<comment type="caution">
    <text evidence="10">The sequence shown here is derived from an EMBL/GenBank/DDBJ whole genome shotgun (WGS) entry which is preliminary data.</text>
</comment>
<evidence type="ECO:0000256" key="6">
    <source>
        <dbReference type="ARBA" id="ARBA00023136"/>
    </source>
</evidence>
<dbReference type="GO" id="GO:0005886">
    <property type="term" value="C:plasma membrane"/>
    <property type="evidence" value="ECO:0007669"/>
    <property type="project" value="UniProtKB-ARBA"/>
</dbReference>
<feature type="transmembrane region" description="Helical" evidence="9">
    <location>
        <begin position="277"/>
        <end position="298"/>
    </location>
</feature>
<dbReference type="Proteomes" id="UP000311382">
    <property type="component" value="Unassembled WGS sequence"/>
</dbReference>
<keyword evidence="4 7" id="KW-0812">Transmembrane</keyword>
<evidence type="ECO:0000256" key="5">
    <source>
        <dbReference type="ARBA" id="ARBA00022989"/>
    </source>
</evidence>
<feature type="transmembrane region" description="Helical" evidence="9">
    <location>
        <begin position="140"/>
        <end position="157"/>
    </location>
</feature>
<evidence type="ECO:0000256" key="2">
    <source>
        <dbReference type="ARBA" id="ARBA00005982"/>
    </source>
</evidence>
<dbReference type="SUPFAM" id="SSF103473">
    <property type="entry name" value="MFS general substrate transporter"/>
    <property type="match status" value="1"/>
</dbReference>
<comment type="subcellular location">
    <subcellularLocation>
        <location evidence="1 7">Membrane</location>
        <topology evidence="1 7">Multi-pass membrane protein</topology>
    </subcellularLocation>
</comment>
<dbReference type="PROSITE" id="PS01023">
    <property type="entry name" value="PTR2_2"/>
    <property type="match status" value="1"/>
</dbReference>
<evidence type="ECO:0000256" key="7">
    <source>
        <dbReference type="RuleBase" id="RU003755"/>
    </source>
</evidence>
<dbReference type="FunFam" id="1.20.1250.20:FF:000085">
    <property type="entry name" value="MFS peptide transporter Ptr2"/>
    <property type="match status" value="1"/>
</dbReference>
<organism evidence="10 11">
    <name type="scientific">Rhodotorula diobovata</name>
    <dbReference type="NCBI Taxonomy" id="5288"/>
    <lineage>
        <taxon>Eukaryota</taxon>
        <taxon>Fungi</taxon>
        <taxon>Dikarya</taxon>
        <taxon>Basidiomycota</taxon>
        <taxon>Pucciniomycotina</taxon>
        <taxon>Microbotryomycetes</taxon>
        <taxon>Sporidiobolales</taxon>
        <taxon>Sporidiobolaceae</taxon>
        <taxon>Rhodotorula</taxon>
    </lineage>
</organism>
<feature type="region of interest" description="Disordered" evidence="8">
    <location>
        <begin position="22"/>
        <end position="62"/>
    </location>
</feature>
<dbReference type="InterPro" id="IPR036259">
    <property type="entry name" value="MFS_trans_sf"/>
</dbReference>
<dbReference type="OrthoDB" id="8904098at2759"/>
<protein>
    <submittedName>
        <fullName evidence="10">PTR2-domain-containing protein</fullName>
    </submittedName>
</protein>
<evidence type="ECO:0000256" key="3">
    <source>
        <dbReference type="ARBA" id="ARBA00022448"/>
    </source>
</evidence>
<feature type="transmembrane region" description="Helical" evidence="9">
    <location>
        <begin position="559"/>
        <end position="577"/>
    </location>
</feature>
<evidence type="ECO:0000313" key="10">
    <source>
        <dbReference type="EMBL" id="TNY24009.1"/>
    </source>
</evidence>
<dbReference type="EMBL" id="SOZI01000006">
    <property type="protein sequence ID" value="TNY24009.1"/>
    <property type="molecule type" value="Genomic_DNA"/>
</dbReference>
<accession>A0A5C5G658</accession>
<dbReference type="InterPro" id="IPR000109">
    <property type="entry name" value="POT_fam"/>
</dbReference>
<keyword evidence="6 9" id="KW-0472">Membrane</keyword>
<dbReference type="AlphaFoldDB" id="A0A5C5G658"/>
<feature type="transmembrane region" description="Helical" evidence="9">
    <location>
        <begin position="191"/>
        <end position="210"/>
    </location>
</feature>
<keyword evidence="11" id="KW-1185">Reference proteome</keyword>
<proteinExistence type="inferred from homology"/>
<evidence type="ECO:0000256" key="1">
    <source>
        <dbReference type="ARBA" id="ARBA00004141"/>
    </source>
</evidence>
<feature type="transmembrane region" description="Helical" evidence="9">
    <location>
        <begin position="164"/>
        <end position="185"/>
    </location>
</feature>
<keyword evidence="5 9" id="KW-1133">Transmembrane helix</keyword>
<dbReference type="Pfam" id="PF00854">
    <property type="entry name" value="PTR2"/>
    <property type="match status" value="1"/>
</dbReference>
<evidence type="ECO:0000313" key="11">
    <source>
        <dbReference type="Proteomes" id="UP000311382"/>
    </source>
</evidence>
<dbReference type="GO" id="GO:0071916">
    <property type="term" value="F:dipeptide transmembrane transporter activity"/>
    <property type="evidence" value="ECO:0007669"/>
    <property type="project" value="UniProtKB-ARBA"/>
</dbReference>
<feature type="compositionally biased region" description="Basic and acidic residues" evidence="8">
    <location>
        <begin position="22"/>
        <end position="41"/>
    </location>
</feature>
<feature type="transmembrane region" description="Helical" evidence="9">
    <location>
        <begin position="252"/>
        <end position="271"/>
    </location>
</feature>
<keyword evidence="3 7" id="KW-0813">Transport</keyword>
<dbReference type="Gene3D" id="1.20.1250.20">
    <property type="entry name" value="MFS general substrate transporter like domains"/>
    <property type="match status" value="1"/>
</dbReference>
<dbReference type="PANTHER" id="PTHR11654">
    <property type="entry name" value="OLIGOPEPTIDE TRANSPORTER-RELATED"/>
    <property type="match status" value="1"/>
</dbReference>
<feature type="transmembrane region" description="Helical" evidence="9">
    <location>
        <begin position="409"/>
        <end position="433"/>
    </location>
</feature>
<sequence length="609" mass="66363">MSGLDPNEASFKALANDIQANIEEHTDKDKDGYVFDEKRADSPSSGPSDEFSEYDAPTEEEKNVLRRVPGPINLGAFLVAYVELAERFSYYGCTVVFTNFIQRPLPPGSTTGAITGPDMQAGALGMGQHASTGLTTANQFWVYCVPLLGAYIADTYLGRYTTICWAILVALIGHILLVVAAAPSVISNPNVSIGVFALAIVIMGAGTGMFKSNVSPMIAEQVATHPTFVKTLKDGSRVIVDPAQTTARMYNWFYLAINVGALAGQLGMSYAARNHGYWLAFLLPTIVFATTPVVMWLGRNRYVRTKPSGSVLGKAMRILSMGFKNAGWSPRSWKQAGFWESALPSRIPAAERPSWMVWDDTFVWEVRRGFKACQVFGFFPLYWLTYNQINNNLTSQAAVMQTNGLPNDVLSNLNPFSLIILIPIMDLFVYPALRRAGINFSPVKRIFAGFMCGALAMMCAALVQNEIYKRSVCGTSAATCEAEPFIESLNVWIQAPSYILIALSEVFASIVSLEYAYTKAPKSMRSMVMSVGLFTTALSAALGEAFLPLSGDPLLVVNYGLMAGLAFAGGIAFYITFWKLDKEERSLNEIAAGEHNAEVAAQKKAENAA</sequence>
<feature type="transmembrane region" description="Helical" evidence="9">
    <location>
        <begin position="528"/>
        <end position="547"/>
    </location>
</feature>